<proteinExistence type="predicted"/>
<name>D9S0N4_THEOJ</name>
<keyword evidence="2" id="KW-1185">Reference proteome</keyword>
<dbReference type="Proteomes" id="UP000000272">
    <property type="component" value="Chromosome"/>
</dbReference>
<sequence length="40" mass="4856">MINEYGFTEARNDFSRVFNTVYNELKPAIIKREEEFWKGL</sequence>
<reference evidence="1 2" key="1">
    <citation type="journal article" date="2010" name="Stand. Genomic Sci.">
        <title>Complete genome sequence of Thermosediminibacter oceani type strain (JW/IW-1228P).</title>
        <authorList>
            <person name="Pitluck S."/>
            <person name="Yasawong M."/>
            <person name="Munk C."/>
            <person name="Nolan M."/>
            <person name="Lapidus A."/>
            <person name="Lucas S."/>
            <person name="Glavina Del Rio T."/>
            <person name="Tice H."/>
            <person name="Cheng J.F."/>
            <person name="Bruce D."/>
            <person name="Detter C."/>
            <person name="Tapia R."/>
            <person name="Han C."/>
            <person name="Goodwin L."/>
            <person name="Liolios K."/>
            <person name="Ivanova N."/>
            <person name="Mavromatis K."/>
            <person name="Mikhailova N."/>
            <person name="Pati A."/>
            <person name="Chen A."/>
            <person name="Palaniappan K."/>
            <person name="Land M."/>
            <person name="Hauser L."/>
            <person name="Chang Y.J."/>
            <person name="Jeffries C.D."/>
            <person name="Rohde M."/>
            <person name="Spring S."/>
            <person name="Sikorski J."/>
            <person name="Goker M."/>
            <person name="Woyke T."/>
            <person name="Bristow J."/>
            <person name="Eisen J.A."/>
            <person name="Markowitz V."/>
            <person name="Hugenholtz P."/>
            <person name="Kyrpides N.C."/>
            <person name="Klenk H.P."/>
        </authorList>
    </citation>
    <scope>NUCLEOTIDE SEQUENCE [LARGE SCALE GENOMIC DNA]</scope>
    <source>
        <strain evidence="2">ATCC BAA-1034 / DSM 16646 / JW/IW-1228P</strain>
    </source>
</reference>
<dbReference type="EMBL" id="CP002131">
    <property type="protein sequence ID" value="ADL08892.1"/>
    <property type="molecule type" value="Genomic_DNA"/>
</dbReference>
<dbReference type="AlphaFoldDB" id="D9S0N4"/>
<organism evidence="1 2">
    <name type="scientific">Thermosediminibacter oceani (strain ATCC BAA-1034 / DSM 16646 / JW/IW-1228P)</name>
    <dbReference type="NCBI Taxonomy" id="555079"/>
    <lineage>
        <taxon>Bacteria</taxon>
        <taxon>Bacillati</taxon>
        <taxon>Bacillota</taxon>
        <taxon>Clostridia</taxon>
        <taxon>Thermosediminibacterales</taxon>
        <taxon>Thermosediminibacteraceae</taxon>
        <taxon>Thermosediminibacter</taxon>
    </lineage>
</organism>
<evidence type="ECO:0000313" key="1">
    <source>
        <dbReference type="EMBL" id="ADL08892.1"/>
    </source>
</evidence>
<dbReference type="STRING" id="555079.Toce_2180"/>
<dbReference type="HOGENOM" id="CLU_3297857_0_0_9"/>
<dbReference type="KEGG" id="toc:Toce_2180"/>
<dbReference type="RefSeq" id="WP_013276900.1">
    <property type="nucleotide sequence ID" value="NC_014377.1"/>
</dbReference>
<protein>
    <submittedName>
        <fullName evidence="1">Uncharacterized protein</fullName>
    </submittedName>
</protein>
<gene>
    <name evidence="1" type="ordered locus">Toce_2180</name>
</gene>
<accession>D9S0N4</accession>
<evidence type="ECO:0000313" key="2">
    <source>
        <dbReference type="Proteomes" id="UP000000272"/>
    </source>
</evidence>